<proteinExistence type="predicted"/>
<sequence>MTLDYFEGAPTPRQPKAQPYFMYHIKKTGGISILSAIRLSFGQFRKELIEKGIVLPENLTGRIDNMEQLDLTDKNVEIRAMFIASHLPFGAHEKLQQDFRLITVLRRPWPRCLSNYSYLKMRSGTAPRLAEFDAFIADESNCNVMTKQLSGCLPEQPINEDDFNRALHNLKAHFHAFGVEPDLPYITSDILKANGLPNVVSERINPTAAAFKLSCDESDAFKARNAWDIQLYDYVSKNPRRPEADDVPPSPDTVLIREVGDHEKSCVQCLALSGDIKPFIKGTQASDDILEALNSV</sequence>
<dbReference type="SUPFAM" id="SSF52540">
    <property type="entry name" value="P-loop containing nucleoside triphosphate hydrolases"/>
    <property type="match status" value="1"/>
</dbReference>
<dbReference type="RefSeq" id="WP_150062608.1">
    <property type="nucleotide sequence ID" value="NZ_JACHII010000008.1"/>
</dbReference>
<dbReference type="EMBL" id="VWPJ01000010">
    <property type="protein sequence ID" value="KAA5605228.1"/>
    <property type="molecule type" value="Genomic_DNA"/>
</dbReference>
<organism evidence="1 2">
    <name type="scientific">Roseospira marina</name>
    <dbReference type="NCBI Taxonomy" id="140057"/>
    <lineage>
        <taxon>Bacteria</taxon>
        <taxon>Pseudomonadati</taxon>
        <taxon>Pseudomonadota</taxon>
        <taxon>Alphaproteobacteria</taxon>
        <taxon>Rhodospirillales</taxon>
        <taxon>Rhodospirillaceae</taxon>
        <taxon>Roseospira</taxon>
    </lineage>
</organism>
<evidence type="ECO:0000313" key="2">
    <source>
        <dbReference type="Proteomes" id="UP000324065"/>
    </source>
</evidence>
<keyword evidence="2" id="KW-1185">Reference proteome</keyword>
<comment type="caution">
    <text evidence="1">The sequence shown here is derived from an EMBL/GenBank/DDBJ whole genome shotgun (WGS) entry which is preliminary data.</text>
</comment>
<dbReference type="InterPro" id="IPR027417">
    <property type="entry name" value="P-loop_NTPase"/>
</dbReference>
<dbReference type="Proteomes" id="UP000324065">
    <property type="component" value="Unassembled WGS sequence"/>
</dbReference>
<dbReference type="AlphaFoldDB" id="A0A5M6IC73"/>
<reference evidence="1 2" key="1">
    <citation type="submission" date="2019-09" db="EMBL/GenBank/DDBJ databases">
        <title>Genome sequence of Roseospira marina, one of the more divergent members of the non-sulfur purple photosynthetic bacterial family, the Rhodospirillaceae.</title>
        <authorList>
            <person name="Meyer T."/>
            <person name="Kyndt J."/>
        </authorList>
    </citation>
    <scope>NUCLEOTIDE SEQUENCE [LARGE SCALE GENOMIC DNA]</scope>
    <source>
        <strain evidence="1 2">DSM 15113</strain>
    </source>
</reference>
<dbReference type="OrthoDB" id="1407035at2"/>
<evidence type="ECO:0000313" key="1">
    <source>
        <dbReference type="EMBL" id="KAA5605228.1"/>
    </source>
</evidence>
<protein>
    <recommendedName>
        <fullName evidence="3">Sulfotransferase family protein</fullName>
    </recommendedName>
</protein>
<gene>
    <name evidence="1" type="ORF">F1188_11690</name>
</gene>
<accession>A0A5M6IC73</accession>
<dbReference type="Gene3D" id="3.40.50.300">
    <property type="entry name" value="P-loop containing nucleotide triphosphate hydrolases"/>
    <property type="match status" value="1"/>
</dbReference>
<name>A0A5M6IC73_9PROT</name>
<evidence type="ECO:0008006" key="3">
    <source>
        <dbReference type="Google" id="ProtNLM"/>
    </source>
</evidence>